<feature type="compositionally biased region" description="Basic and acidic residues" evidence="1">
    <location>
        <begin position="187"/>
        <end position="197"/>
    </location>
</feature>
<evidence type="ECO:0000313" key="2">
    <source>
        <dbReference type="EMBL" id="KAF0310284.1"/>
    </source>
</evidence>
<dbReference type="OrthoDB" id="6159439at2759"/>
<gene>
    <name evidence="2" type="primary">SAP30BP</name>
    <name evidence="2" type="ORF">FJT64_018687</name>
</gene>
<feature type="compositionally biased region" description="Polar residues" evidence="1">
    <location>
        <begin position="1"/>
        <end position="12"/>
    </location>
</feature>
<dbReference type="GO" id="GO:0006355">
    <property type="term" value="P:regulation of DNA-templated transcription"/>
    <property type="evidence" value="ECO:0007669"/>
    <property type="project" value="InterPro"/>
</dbReference>
<keyword evidence="3" id="KW-1185">Reference proteome</keyword>
<reference evidence="2 3" key="1">
    <citation type="submission" date="2019-07" db="EMBL/GenBank/DDBJ databases">
        <title>Draft genome assembly of a fouling barnacle, Amphibalanus amphitrite (Darwin, 1854): The first reference genome for Thecostraca.</title>
        <authorList>
            <person name="Kim W."/>
        </authorList>
    </citation>
    <scope>NUCLEOTIDE SEQUENCE [LARGE SCALE GENOMIC DNA]</scope>
    <source>
        <strain evidence="2">SNU_AA5</strain>
        <tissue evidence="2">Soma without cirri and trophi</tissue>
    </source>
</reference>
<feature type="region of interest" description="Disordered" evidence="1">
    <location>
        <begin position="1"/>
        <end position="87"/>
    </location>
</feature>
<evidence type="ECO:0000313" key="3">
    <source>
        <dbReference type="Proteomes" id="UP000440578"/>
    </source>
</evidence>
<dbReference type="GO" id="GO:0005634">
    <property type="term" value="C:nucleus"/>
    <property type="evidence" value="ECO:0007669"/>
    <property type="project" value="TreeGrafter"/>
</dbReference>
<proteinExistence type="predicted"/>
<feature type="compositionally biased region" description="Basic and acidic residues" evidence="1">
    <location>
        <begin position="164"/>
        <end position="178"/>
    </location>
</feature>
<feature type="compositionally biased region" description="Acidic residues" evidence="1">
    <location>
        <begin position="27"/>
        <end position="44"/>
    </location>
</feature>
<organism evidence="2 3">
    <name type="scientific">Amphibalanus amphitrite</name>
    <name type="common">Striped barnacle</name>
    <name type="synonym">Balanus amphitrite</name>
    <dbReference type="NCBI Taxonomy" id="1232801"/>
    <lineage>
        <taxon>Eukaryota</taxon>
        <taxon>Metazoa</taxon>
        <taxon>Ecdysozoa</taxon>
        <taxon>Arthropoda</taxon>
        <taxon>Crustacea</taxon>
        <taxon>Multicrustacea</taxon>
        <taxon>Cirripedia</taxon>
        <taxon>Thoracica</taxon>
        <taxon>Thoracicalcarea</taxon>
        <taxon>Balanomorpha</taxon>
        <taxon>Balanoidea</taxon>
        <taxon>Balanidae</taxon>
        <taxon>Amphibalaninae</taxon>
        <taxon>Amphibalanus</taxon>
    </lineage>
</organism>
<sequence>MSALNSLSAQYTDSEDRPARLVSYIGDPEDDRDSDDVEAGSDDMDISRSDDEGAEQGAGDAQGAGAAARSADDDLIPPEPPGRCSKDLQEMVAKLCQKRLRTGADMNDKLRAHKDFRNPSIYEKLIQFCNIDEFGTNYPPELYDPSIWGKQSYYEELAKVQKEDMERREKERKERTKVEVVTGTKKMTGEPARRSKWDQVGAPHAGGVPIIKPAGLATGLAPPSKTIPAFGSIAKKK</sequence>
<protein>
    <submittedName>
        <fullName evidence="2">SAP30-binding protein</fullName>
    </submittedName>
</protein>
<feature type="compositionally biased region" description="Low complexity" evidence="1">
    <location>
        <begin position="55"/>
        <end position="69"/>
    </location>
</feature>
<dbReference type="Proteomes" id="UP000440578">
    <property type="component" value="Unassembled WGS sequence"/>
</dbReference>
<dbReference type="PANTHER" id="PTHR13464:SF0">
    <property type="entry name" value="SAP30-BINDING PROTEIN"/>
    <property type="match status" value="1"/>
</dbReference>
<dbReference type="AlphaFoldDB" id="A0A6A4X2N1"/>
<accession>A0A6A4X2N1</accession>
<name>A0A6A4X2N1_AMPAM</name>
<feature type="region of interest" description="Disordered" evidence="1">
    <location>
        <begin position="164"/>
        <end position="204"/>
    </location>
</feature>
<comment type="caution">
    <text evidence="2">The sequence shown here is derived from an EMBL/GenBank/DDBJ whole genome shotgun (WGS) entry which is preliminary data.</text>
</comment>
<dbReference type="Pfam" id="PF07818">
    <property type="entry name" value="HCNGP"/>
    <property type="match status" value="1"/>
</dbReference>
<dbReference type="InterPro" id="IPR012479">
    <property type="entry name" value="SAP30BP"/>
</dbReference>
<dbReference type="PANTHER" id="PTHR13464">
    <property type="entry name" value="TRANSCRIPTIONAL REGULATOR PROTEIN HCNGP"/>
    <property type="match status" value="1"/>
</dbReference>
<dbReference type="EMBL" id="VIIS01000324">
    <property type="protein sequence ID" value="KAF0310284.1"/>
    <property type="molecule type" value="Genomic_DNA"/>
</dbReference>
<evidence type="ECO:0000256" key="1">
    <source>
        <dbReference type="SAM" id="MobiDB-lite"/>
    </source>
</evidence>